<evidence type="ECO:0000313" key="3">
    <source>
        <dbReference type="Proteomes" id="UP000886851"/>
    </source>
</evidence>
<dbReference type="Pfam" id="PF10988">
    <property type="entry name" value="DUF2807"/>
    <property type="match status" value="1"/>
</dbReference>
<dbReference type="InterPro" id="IPR021255">
    <property type="entry name" value="DUF2807"/>
</dbReference>
<sequence length="82" mass="8260">AGSGDLVLGGQADEAQYSVAGSGDLTASGLKVKSVNASVAGSGDITCHATDYLKARTTGSGSIGYKGKPKELDLPKKNIYEL</sequence>
<accession>A0A9D1ZHT3</accession>
<feature type="domain" description="Putative auto-transporter adhesin head GIN" evidence="1">
    <location>
        <begin position="1"/>
        <end position="69"/>
    </location>
</feature>
<evidence type="ECO:0000259" key="1">
    <source>
        <dbReference type="Pfam" id="PF10988"/>
    </source>
</evidence>
<comment type="caution">
    <text evidence="2">The sequence shown here is derived from an EMBL/GenBank/DDBJ whole genome shotgun (WGS) entry which is preliminary data.</text>
</comment>
<proteinExistence type="predicted"/>
<reference evidence="2" key="2">
    <citation type="submission" date="2021-04" db="EMBL/GenBank/DDBJ databases">
        <authorList>
            <person name="Gilroy R."/>
        </authorList>
    </citation>
    <scope>NUCLEOTIDE SEQUENCE</scope>
    <source>
        <strain evidence="2">Gambia2-208</strain>
    </source>
</reference>
<feature type="non-terminal residue" evidence="2">
    <location>
        <position position="1"/>
    </location>
</feature>
<dbReference type="PANTHER" id="PTHR39200">
    <property type="entry name" value="HYPOTHETICAL EXPORTED PROTEIN"/>
    <property type="match status" value="1"/>
</dbReference>
<dbReference type="Gene3D" id="2.160.20.120">
    <property type="match status" value="1"/>
</dbReference>
<organism evidence="2 3">
    <name type="scientific">Candidatus Bacteroides pullicola</name>
    <dbReference type="NCBI Taxonomy" id="2838475"/>
    <lineage>
        <taxon>Bacteria</taxon>
        <taxon>Pseudomonadati</taxon>
        <taxon>Bacteroidota</taxon>
        <taxon>Bacteroidia</taxon>
        <taxon>Bacteroidales</taxon>
        <taxon>Bacteroidaceae</taxon>
        <taxon>Bacteroides</taxon>
    </lineage>
</organism>
<dbReference type="AlphaFoldDB" id="A0A9D1ZHT3"/>
<evidence type="ECO:0000313" key="2">
    <source>
        <dbReference type="EMBL" id="HIY88605.1"/>
    </source>
</evidence>
<protein>
    <submittedName>
        <fullName evidence="2">DUF2807 domain-containing protein</fullName>
    </submittedName>
</protein>
<name>A0A9D1ZHT3_9BACE</name>
<dbReference type="Proteomes" id="UP000886851">
    <property type="component" value="Unassembled WGS sequence"/>
</dbReference>
<dbReference type="PANTHER" id="PTHR39200:SF1">
    <property type="entry name" value="AUTO-TRANSPORTER ADHESIN HEAD GIN DOMAIN-CONTAINING PROTEIN-RELATED"/>
    <property type="match status" value="1"/>
</dbReference>
<gene>
    <name evidence="2" type="ORF">H9824_07870</name>
</gene>
<dbReference type="EMBL" id="DXCV01000054">
    <property type="protein sequence ID" value="HIY88605.1"/>
    <property type="molecule type" value="Genomic_DNA"/>
</dbReference>
<reference evidence="2" key="1">
    <citation type="journal article" date="2021" name="PeerJ">
        <title>Extensive microbial diversity within the chicken gut microbiome revealed by metagenomics and culture.</title>
        <authorList>
            <person name="Gilroy R."/>
            <person name="Ravi A."/>
            <person name="Getino M."/>
            <person name="Pursley I."/>
            <person name="Horton D.L."/>
            <person name="Alikhan N.F."/>
            <person name="Baker D."/>
            <person name="Gharbi K."/>
            <person name="Hall N."/>
            <person name="Watson M."/>
            <person name="Adriaenssens E.M."/>
            <person name="Foster-Nyarko E."/>
            <person name="Jarju S."/>
            <person name="Secka A."/>
            <person name="Antonio M."/>
            <person name="Oren A."/>
            <person name="Chaudhuri R.R."/>
            <person name="La Ragione R."/>
            <person name="Hildebrand F."/>
            <person name="Pallen M.J."/>
        </authorList>
    </citation>
    <scope>NUCLEOTIDE SEQUENCE</scope>
    <source>
        <strain evidence="2">Gambia2-208</strain>
    </source>
</reference>